<dbReference type="Pfam" id="PF05719">
    <property type="entry name" value="GPP34"/>
    <property type="match status" value="1"/>
</dbReference>
<dbReference type="AlphaFoldDB" id="A0A318RDN1"/>
<proteinExistence type="predicted"/>
<keyword evidence="6" id="KW-1185">Reference proteome</keyword>
<dbReference type="OrthoDB" id="4962633at2"/>
<dbReference type="Gene3D" id="1.10.3630.10">
    <property type="entry name" value="yeast vps74-n-term truncation variant domain like"/>
    <property type="match status" value="1"/>
</dbReference>
<comment type="caution">
    <text evidence="5">The sequence shown here is derived from an EMBL/GenBank/DDBJ whole genome shotgun (WGS) entry which is preliminary data.</text>
</comment>
<dbReference type="GO" id="GO:0005737">
    <property type="term" value="C:cytoplasm"/>
    <property type="evidence" value="ECO:0007669"/>
    <property type="project" value="UniProtKB-ARBA"/>
</dbReference>
<keyword evidence="2" id="KW-0333">Golgi apparatus</keyword>
<keyword evidence="4" id="KW-0472">Membrane</keyword>
<evidence type="ECO:0000256" key="4">
    <source>
        <dbReference type="ARBA" id="ARBA00023136"/>
    </source>
</evidence>
<keyword evidence="3" id="KW-0446">Lipid-binding</keyword>
<comment type="subcellular location">
    <subcellularLocation>
        <location evidence="1">Golgi apparatus membrane</location>
        <topology evidence="1">Peripheral membrane protein</topology>
        <orientation evidence="1">Cytoplasmic side</orientation>
    </subcellularLocation>
</comment>
<evidence type="ECO:0000256" key="2">
    <source>
        <dbReference type="ARBA" id="ARBA00023034"/>
    </source>
</evidence>
<reference evidence="5 6" key="1">
    <citation type="submission" date="2018-06" db="EMBL/GenBank/DDBJ databases">
        <title>Genomic Encyclopedia of Type Strains, Phase IV (KMG-IV): sequencing the most valuable type-strain genomes for metagenomic binning, comparative biology and taxonomic classification.</title>
        <authorList>
            <person name="Goeker M."/>
        </authorList>
    </citation>
    <scope>NUCLEOTIDE SEQUENCE [LARGE SCALE GENOMIC DNA]</scope>
    <source>
        <strain evidence="5 6">DSM 45521</strain>
    </source>
</reference>
<dbReference type="EMBL" id="QJSP01000012">
    <property type="protein sequence ID" value="PYE14565.1"/>
    <property type="molecule type" value="Genomic_DNA"/>
</dbReference>
<evidence type="ECO:0000256" key="3">
    <source>
        <dbReference type="ARBA" id="ARBA00023121"/>
    </source>
</evidence>
<dbReference type="RefSeq" id="WP_110471220.1">
    <property type="nucleotide sequence ID" value="NZ_QJSP01000012.1"/>
</dbReference>
<dbReference type="GO" id="GO:0070273">
    <property type="term" value="F:phosphatidylinositol-4-phosphate binding"/>
    <property type="evidence" value="ECO:0007669"/>
    <property type="project" value="InterPro"/>
</dbReference>
<organism evidence="5 6">
    <name type="scientific">Williamsia limnetica</name>
    <dbReference type="NCBI Taxonomy" id="882452"/>
    <lineage>
        <taxon>Bacteria</taxon>
        <taxon>Bacillati</taxon>
        <taxon>Actinomycetota</taxon>
        <taxon>Actinomycetes</taxon>
        <taxon>Mycobacteriales</taxon>
        <taxon>Nocardiaceae</taxon>
        <taxon>Williamsia</taxon>
    </lineage>
</organism>
<dbReference type="Proteomes" id="UP000247591">
    <property type="component" value="Unassembled WGS sequence"/>
</dbReference>
<accession>A0A318RDN1</accession>
<protein>
    <submittedName>
        <fullName evidence="5">Golgi phosphoprotein 3 GPP34</fullName>
    </submittedName>
</protein>
<sequence length="225" mass="23571">MSTLIAEDLLLLLLDDDKGTTPASVPVPTVLGGAILMELALIEAIAIGSKPSKWTAAKVRVARAEAATDPVLSRAVGIVAEKERPAQSLLGRLGKGLKDELGTRLAKMSFVERRSDRILGAFPHTTWPAVNRSHKLDLRRDITAVLVHGNPPDDRTGGLIALLSSINRAHMAVDTDEVPRRELKKRAKAIAEGDWAAKAVADAIAAATAAITAATVASVAASSGS</sequence>
<name>A0A318RDN1_WILLI</name>
<evidence type="ECO:0000313" key="5">
    <source>
        <dbReference type="EMBL" id="PYE14565.1"/>
    </source>
</evidence>
<dbReference type="InterPro" id="IPR038261">
    <property type="entry name" value="GPP34-like_sf"/>
</dbReference>
<dbReference type="InterPro" id="IPR008628">
    <property type="entry name" value="GPP34-like"/>
</dbReference>
<evidence type="ECO:0000256" key="1">
    <source>
        <dbReference type="ARBA" id="ARBA00004255"/>
    </source>
</evidence>
<dbReference type="GO" id="GO:0012505">
    <property type="term" value="C:endomembrane system"/>
    <property type="evidence" value="ECO:0007669"/>
    <property type="project" value="UniProtKB-ARBA"/>
</dbReference>
<evidence type="ECO:0000313" key="6">
    <source>
        <dbReference type="Proteomes" id="UP000247591"/>
    </source>
</evidence>
<gene>
    <name evidence="5" type="ORF">DFR67_11226</name>
</gene>